<dbReference type="InterPro" id="IPR015020">
    <property type="entry name" value="Rv2525c-like_Glyco_Hydro-like"/>
</dbReference>
<protein>
    <recommendedName>
        <fullName evidence="1">Rv2525c-like glycoside hydrolase-like domain-containing protein</fullName>
    </recommendedName>
</protein>
<proteinExistence type="predicted"/>
<accession>A0A7W7HU16</accession>
<evidence type="ECO:0000259" key="1">
    <source>
        <dbReference type="Pfam" id="PF08924"/>
    </source>
</evidence>
<dbReference type="InterPro" id="IPR017853">
    <property type="entry name" value="GH"/>
</dbReference>
<sequence length="472" mass="49989">MPTVSQMQAFWSNTPFSNFGLYIGGADLGCPSTPDASWLSRVQAMGWQFMPIWVGPQAPCSSEPVRMSWDTGTARQQGRNEALAAYRRMVALGMNTTSAPVVFDLENYNTADSACVNAVKSFVQGWVEQMHVAPAQKAGVYGSTCASGLSRLAEISTPPDFVTGAAWDGNRNTGVMPCVDSGLWTNHQRHKQYAGDHNETWNGVTLNIDSDCSNAPVYPGPDQLNTGQGCVGAALQSAPRDAALVTPRFGWLLTGDELLLSHDGGDTFAPAKLHLPGGGAQAALFRDERRGWVASAGPGGITVARTSTGAATWSTTTIPTNSGIGALRLAFRDANHGALLAQIATSKAFSRAELFTTADGGATWTARTAPVAGDIAVDPDGRLRLTGGVGHDEVYTSTDDGRGWRRGASTRAFATTGAARTTYADQRTGWTLASTGSCANGKRDCSIGYDLEATTDGGSTWRPIRQWQQRVN</sequence>
<dbReference type="InterPro" id="IPR015943">
    <property type="entry name" value="WD40/YVTN_repeat-like_dom_sf"/>
</dbReference>
<dbReference type="Gene3D" id="2.130.10.10">
    <property type="entry name" value="YVTN repeat-like/Quinoprotein amine dehydrogenase"/>
    <property type="match status" value="1"/>
</dbReference>
<name>A0A7W7HU16_9ACTN</name>
<dbReference type="SUPFAM" id="SSF51445">
    <property type="entry name" value="(Trans)glycosidases"/>
    <property type="match status" value="1"/>
</dbReference>
<dbReference type="CDD" id="cd15482">
    <property type="entry name" value="Sialidase_non-viral"/>
    <property type="match status" value="1"/>
</dbReference>
<evidence type="ECO:0000313" key="2">
    <source>
        <dbReference type="EMBL" id="MBB4760772.1"/>
    </source>
</evidence>
<dbReference type="Pfam" id="PF08924">
    <property type="entry name" value="Rv2525c_GlyHyd-like"/>
    <property type="match status" value="1"/>
</dbReference>
<feature type="domain" description="Rv2525c-like glycoside hydrolase-like" evidence="1">
    <location>
        <begin position="11"/>
        <end position="211"/>
    </location>
</feature>
<reference evidence="2 3" key="1">
    <citation type="submission" date="2020-08" db="EMBL/GenBank/DDBJ databases">
        <title>Sequencing the genomes of 1000 actinobacteria strains.</title>
        <authorList>
            <person name="Klenk H.-P."/>
        </authorList>
    </citation>
    <scope>NUCLEOTIDE SEQUENCE [LARGE SCALE GENOMIC DNA]</scope>
    <source>
        <strain evidence="2 3">DSM 43149</strain>
    </source>
</reference>
<dbReference type="EMBL" id="JACHNH010000001">
    <property type="protein sequence ID" value="MBB4760772.1"/>
    <property type="molecule type" value="Genomic_DNA"/>
</dbReference>
<keyword evidence="3" id="KW-1185">Reference proteome</keyword>
<gene>
    <name evidence="2" type="ORF">BJ971_001328</name>
</gene>
<dbReference type="RefSeq" id="WP_203709309.1">
    <property type="nucleotide sequence ID" value="NZ_BOMK01000028.1"/>
</dbReference>
<dbReference type="AlphaFoldDB" id="A0A7W7HU16"/>
<dbReference type="Gene3D" id="3.20.20.80">
    <property type="entry name" value="Glycosidases"/>
    <property type="match status" value="1"/>
</dbReference>
<comment type="caution">
    <text evidence="2">The sequence shown here is derived from an EMBL/GenBank/DDBJ whole genome shotgun (WGS) entry which is preliminary data.</text>
</comment>
<dbReference type="SUPFAM" id="SSF110296">
    <property type="entry name" value="Oligoxyloglucan reducing end-specific cellobiohydrolase"/>
    <property type="match status" value="1"/>
</dbReference>
<organism evidence="2 3">
    <name type="scientific">Actinoplanes digitatis</name>
    <dbReference type="NCBI Taxonomy" id="1868"/>
    <lineage>
        <taxon>Bacteria</taxon>
        <taxon>Bacillati</taxon>
        <taxon>Actinomycetota</taxon>
        <taxon>Actinomycetes</taxon>
        <taxon>Micromonosporales</taxon>
        <taxon>Micromonosporaceae</taxon>
        <taxon>Actinoplanes</taxon>
    </lineage>
</organism>
<dbReference type="Proteomes" id="UP000578112">
    <property type="component" value="Unassembled WGS sequence"/>
</dbReference>
<evidence type="ECO:0000313" key="3">
    <source>
        <dbReference type="Proteomes" id="UP000578112"/>
    </source>
</evidence>